<accession>A0A1Y4DDT9</accession>
<dbReference type="EMBL" id="NFJD01000001">
    <property type="protein sequence ID" value="OUO57283.1"/>
    <property type="molecule type" value="Genomic_DNA"/>
</dbReference>
<evidence type="ECO:0000313" key="2">
    <source>
        <dbReference type="EMBL" id="OUO57283.1"/>
    </source>
</evidence>
<dbReference type="AlphaFoldDB" id="A0A1Y4DDT9"/>
<organism evidence="2 3">
    <name type="scientific">Candidatus Avelusimicrobium gallicola</name>
    <dbReference type="NCBI Taxonomy" id="2562704"/>
    <lineage>
        <taxon>Bacteria</taxon>
        <taxon>Pseudomonadati</taxon>
        <taxon>Elusimicrobiota</taxon>
        <taxon>Elusimicrobia</taxon>
        <taxon>Elusimicrobiales</taxon>
        <taxon>Elusimicrobiaceae</taxon>
        <taxon>Candidatus Avelusimicrobium</taxon>
    </lineage>
</organism>
<dbReference type="Proteomes" id="UP000196368">
    <property type="component" value="Unassembled WGS sequence"/>
</dbReference>
<gene>
    <name evidence="2" type="ORF">B5F75_00450</name>
</gene>
<sequence length="313" mass="36089">MVKMHTFIWEIFSLFLCSYAAAQPFTADFSALSDARRELHQEKYELFPTPPFLTVYQKGDKKLVLLAARHGAESLPSVQYAFDVYAPQVALVEREPAEVFGGPCTEAEDSYTAALCGKWQIPLVRADLSLEKQWQFAKENGFSYEDWQMLWMIRDGYGRARETDQPFTPAEAIASYAKRDHHAAWGELFTEKRLNAYFKKYYKQNFAETDFIRLYQDLMNIYPEKWVTKTPFYRLNHAAGLARSRFMLQNIAAALNQYDVVFAEMGAGHYMDLVLALEKMLGDPQVIDGRRLPPQNLWKDCTVEGVEEIVLVP</sequence>
<feature type="signal peptide" evidence="1">
    <location>
        <begin position="1"/>
        <end position="22"/>
    </location>
</feature>
<comment type="caution">
    <text evidence="2">The sequence shown here is derived from an EMBL/GenBank/DDBJ whole genome shotgun (WGS) entry which is preliminary data.</text>
</comment>
<evidence type="ECO:0000313" key="3">
    <source>
        <dbReference type="Proteomes" id="UP000196368"/>
    </source>
</evidence>
<feature type="chain" id="PRO_5012847900" description="Haem-binding uptake Tiki superfamily ChaN domain-containing protein" evidence="1">
    <location>
        <begin position="23"/>
        <end position="313"/>
    </location>
</feature>
<name>A0A1Y4DDT9_9BACT</name>
<protein>
    <recommendedName>
        <fullName evidence="4">Haem-binding uptake Tiki superfamily ChaN domain-containing protein</fullName>
    </recommendedName>
</protein>
<reference evidence="3" key="1">
    <citation type="submission" date="2017-04" db="EMBL/GenBank/DDBJ databases">
        <title>Function of individual gut microbiota members based on whole genome sequencing of pure cultures obtained from chicken caecum.</title>
        <authorList>
            <person name="Medvecky M."/>
            <person name="Cejkova D."/>
            <person name="Polansky O."/>
            <person name="Karasova D."/>
            <person name="Kubasova T."/>
            <person name="Cizek A."/>
            <person name="Rychlik I."/>
        </authorList>
    </citation>
    <scope>NUCLEOTIDE SEQUENCE [LARGE SCALE GENOMIC DNA]</scope>
    <source>
        <strain evidence="3">An273</strain>
    </source>
</reference>
<keyword evidence="1" id="KW-0732">Signal</keyword>
<evidence type="ECO:0008006" key="4">
    <source>
        <dbReference type="Google" id="ProtNLM"/>
    </source>
</evidence>
<evidence type="ECO:0000256" key="1">
    <source>
        <dbReference type="SAM" id="SignalP"/>
    </source>
</evidence>
<dbReference type="RefSeq" id="WP_087286297.1">
    <property type="nucleotide sequence ID" value="NZ_NFJD01000001.1"/>
</dbReference>
<keyword evidence="3" id="KW-1185">Reference proteome</keyword>
<proteinExistence type="predicted"/>